<evidence type="ECO:0000256" key="2">
    <source>
        <dbReference type="ARBA" id="ARBA00022723"/>
    </source>
</evidence>
<dbReference type="AlphaFoldDB" id="A0A7C4U8C8"/>
<evidence type="ECO:0000256" key="1">
    <source>
        <dbReference type="ARBA" id="ARBA00022485"/>
    </source>
</evidence>
<feature type="domain" description="4Fe-4S ferredoxin-type" evidence="6">
    <location>
        <begin position="18"/>
        <end position="48"/>
    </location>
</feature>
<dbReference type="SUPFAM" id="SSF46548">
    <property type="entry name" value="alpha-helical ferredoxin"/>
    <property type="match status" value="1"/>
</dbReference>
<dbReference type="EMBL" id="DTHG01000103">
    <property type="protein sequence ID" value="HGW92597.1"/>
    <property type="molecule type" value="Genomic_DNA"/>
</dbReference>
<name>A0A7C4U8C8_UNCW3</name>
<dbReference type="GO" id="GO:0005886">
    <property type="term" value="C:plasma membrane"/>
    <property type="evidence" value="ECO:0007669"/>
    <property type="project" value="TreeGrafter"/>
</dbReference>
<dbReference type="InterPro" id="IPR017896">
    <property type="entry name" value="4Fe4S_Fe-S-bd"/>
</dbReference>
<keyword evidence="1" id="KW-0004">4Fe-4S</keyword>
<proteinExistence type="predicted"/>
<dbReference type="GO" id="GO:0016491">
    <property type="term" value="F:oxidoreductase activity"/>
    <property type="evidence" value="ECO:0007669"/>
    <property type="project" value="UniProtKB-KW"/>
</dbReference>
<keyword evidence="5" id="KW-0411">Iron-sulfur</keyword>
<keyword evidence="4" id="KW-0408">Iron</keyword>
<sequence>MPVKVQELDTKLKDKIMKEPGGEFLSRCFACGTCSASCPVREIDERFNPRKIIRMALLGMKEEVLKSDFIWLCTACYMCQERCPQDVVVTELMNAIKNVAVKEGYVHPSYLAQYEALINYTRLYEIGEFENKKREKMGLPPLEPVRKEEFVKIIEDKLKGLLKGER</sequence>
<dbReference type="PANTHER" id="PTHR43255">
    <property type="entry name" value="IRON-SULFUR-BINDING OXIDOREDUCTASE FADF-RELATED-RELATED"/>
    <property type="match status" value="1"/>
</dbReference>
<dbReference type="InterPro" id="IPR009051">
    <property type="entry name" value="Helical_ferredxn"/>
</dbReference>
<dbReference type="PROSITE" id="PS51379">
    <property type="entry name" value="4FE4S_FER_2"/>
    <property type="match status" value="1"/>
</dbReference>
<accession>A0A7C4U8C8</accession>
<evidence type="ECO:0000259" key="6">
    <source>
        <dbReference type="PROSITE" id="PS51379"/>
    </source>
</evidence>
<evidence type="ECO:0000256" key="4">
    <source>
        <dbReference type="ARBA" id="ARBA00023004"/>
    </source>
</evidence>
<dbReference type="PROSITE" id="PS00198">
    <property type="entry name" value="4FE4S_FER_1"/>
    <property type="match status" value="1"/>
</dbReference>
<comment type="caution">
    <text evidence="7">The sequence shown here is derived from an EMBL/GenBank/DDBJ whole genome shotgun (WGS) entry which is preliminary data.</text>
</comment>
<keyword evidence="3" id="KW-0560">Oxidoreductase</keyword>
<protein>
    <submittedName>
        <fullName evidence="7">4Fe-4S dicluster domain-containing protein</fullName>
    </submittedName>
</protein>
<dbReference type="InterPro" id="IPR051460">
    <property type="entry name" value="HdrC_iron-sulfur_subunit"/>
</dbReference>
<organism evidence="7">
    <name type="scientific">candidate division WOR-3 bacterium</name>
    <dbReference type="NCBI Taxonomy" id="2052148"/>
    <lineage>
        <taxon>Bacteria</taxon>
        <taxon>Bacteria division WOR-3</taxon>
    </lineage>
</organism>
<gene>
    <name evidence="7" type="ORF">ENV67_08695</name>
</gene>
<dbReference type="GO" id="GO:0051539">
    <property type="term" value="F:4 iron, 4 sulfur cluster binding"/>
    <property type="evidence" value="ECO:0007669"/>
    <property type="project" value="UniProtKB-KW"/>
</dbReference>
<evidence type="ECO:0000313" key="7">
    <source>
        <dbReference type="EMBL" id="HGW92597.1"/>
    </source>
</evidence>
<dbReference type="Gene3D" id="1.10.1060.10">
    <property type="entry name" value="Alpha-helical ferredoxin"/>
    <property type="match status" value="1"/>
</dbReference>
<dbReference type="Pfam" id="PF13183">
    <property type="entry name" value="Fer4_8"/>
    <property type="match status" value="1"/>
</dbReference>
<evidence type="ECO:0000256" key="5">
    <source>
        <dbReference type="ARBA" id="ARBA00023014"/>
    </source>
</evidence>
<dbReference type="GO" id="GO:0046872">
    <property type="term" value="F:metal ion binding"/>
    <property type="evidence" value="ECO:0007669"/>
    <property type="project" value="UniProtKB-KW"/>
</dbReference>
<keyword evidence="2" id="KW-0479">Metal-binding</keyword>
<evidence type="ECO:0000256" key="3">
    <source>
        <dbReference type="ARBA" id="ARBA00023002"/>
    </source>
</evidence>
<dbReference type="PANTHER" id="PTHR43255:SF1">
    <property type="entry name" value="IRON-SULFUR-BINDING OXIDOREDUCTASE FADF-RELATED"/>
    <property type="match status" value="1"/>
</dbReference>
<dbReference type="InterPro" id="IPR017900">
    <property type="entry name" value="4Fe4S_Fe_S_CS"/>
</dbReference>
<reference evidence="7" key="1">
    <citation type="journal article" date="2020" name="mSystems">
        <title>Genome- and Community-Level Interaction Insights into Carbon Utilization and Element Cycling Functions of Hydrothermarchaeota in Hydrothermal Sediment.</title>
        <authorList>
            <person name="Zhou Z."/>
            <person name="Liu Y."/>
            <person name="Xu W."/>
            <person name="Pan J."/>
            <person name="Luo Z.H."/>
            <person name="Li M."/>
        </authorList>
    </citation>
    <scope>NUCLEOTIDE SEQUENCE [LARGE SCALE GENOMIC DNA]</scope>
    <source>
        <strain evidence="7">SpSt-780</strain>
    </source>
</reference>